<dbReference type="Gene3D" id="2.60.40.1930">
    <property type="match status" value="1"/>
</dbReference>
<feature type="domain" description="Macroglobulin" evidence="6">
    <location>
        <begin position="220"/>
        <end position="275"/>
    </location>
</feature>
<accession>A0A0B6YSA9</accession>
<dbReference type="InterPro" id="IPR041555">
    <property type="entry name" value="MG3"/>
</dbReference>
<organism evidence="7">
    <name type="scientific">Arion vulgaris</name>
    <dbReference type="NCBI Taxonomy" id="1028688"/>
    <lineage>
        <taxon>Eukaryota</taxon>
        <taxon>Metazoa</taxon>
        <taxon>Spiralia</taxon>
        <taxon>Lophotrochozoa</taxon>
        <taxon>Mollusca</taxon>
        <taxon>Gastropoda</taxon>
        <taxon>Heterobranchia</taxon>
        <taxon>Euthyneura</taxon>
        <taxon>Panpulmonata</taxon>
        <taxon>Eupulmonata</taxon>
        <taxon>Stylommatophora</taxon>
        <taxon>Helicina</taxon>
        <taxon>Arionoidea</taxon>
        <taxon>Arionidae</taxon>
        <taxon>Arion</taxon>
    </lineage>
</organism>
<evidence type="ECO:0000313" key="7">
    <source>
        <dbReference type="EMBL" id="CEK59113.1"/>
    </source>
</evidence>
<dbReference type="Pfam" id="PF01835">
    <property type="entry name" value="MG2"/>
    <property type="match status" value="1"/>
</dbReference>
<evidence type="ECO:0000256" key="1">
    <source>
        <dbReference type="ARBA" id="ARBA00022729"/>
    </source>
</evidence>
<keyword evidence="1 4" id="KW-0732">Signal</keyword>
<dbReference type="PANTHER" id="PTHR11412">
    <property type="entry name" value="MACROGLOBULIN / COMPLEMENT"/>
    <property type="match status" value="1"/>
</dbReference>
<evidence type="ECO:0000259" key="6">
    <source>
        <dbReference type="Pfam" id="PF17791"/>
    </source>
</evidence>
<dbReference type="AlphaFoldDB" id="A0A0B6YSA9"/>
<feature type="domain" description="Macroglobulin" evidence="5">
    <location>
        <begin position="127"/>
        <end position="218"/>
    </location>
</feature>
<protein>
    <recommendedName>
        <fullName evidence="8">Macroglobulin domain-containing protein</fullName>
    </recommendedName>
</protein>
<dbReference type="GO" id="GO:0004866">
    <property type="term" value="F:endopeptidase inhibitor activity"/>
    <property type="evidence" value="ECO:0007669"/>
    <property type="project" value="InterPro"/>
</dbReference>
<evidence type="ECO:0008006" key="8">
    <source>
        <dbReference type="Google" id="ProtNLM"/>
    </source>
</evidence>
<evidence type="ECO:0000259" key="5">
    <source>
        <dbReference type="Pfam" id="PF01835"/>
    </source>
</evidence>
<feature type="signal peptide" evidence="4">
    <location>
        <begin position="1"/>
        <end position="24"/>
    </location>
</feature>
<dbReference type="InterPro" id="IPR050473">
    <property type="entry name" value="A2M/Complement_sys"/>
</dbReference>
<keyword evidence="2" id="KW-0882">Thioester bond</keyword>
<reference evidence="7" key="1">
    <citation type="submission" date="2014-12" db="EMBL/GenBank/DDBJ databases">
        <title>Insight into the proteome of Arion vulgaris.</title>
        <authorList>
            <person name="Aradska J."/>
            <person name="Bulat T."/>
            <person name="Smidak R."/>
            <person name="Sarate P."/>
            <person name="Gangsoo J."/>
            <person name="Sialana F."/>
            <person name="Bilban M."/>
            <person name="Lubec G."/>
        </authorList>
    </citation>
    <scope>NUCLEOTIDE SEQUENCE</scope>
    <source>
        <tissue evidence="7">Skin</tissue>
    </source>
</reference>
<keyword evidence="3" id="KW-0325">Glycoprotein</keyword>
<feature type="non-terminal residue" evidence="7">
    <location>
        <position position="288"/>
    </location>
</feature>
<evidence type="ECO:0000256" key="2">
    <source>
        <dbReference type="ARBA" id="ARBA00022966"/>
    </source>
</evidence>
<evidence type="ECO:0000256" key="3">
    <source>
        <dbReference type="ARBA" id="ARBA00023180"/>
    </source>
</evidence>
<feature type="chain" id="PRO_5002111976" description="Macroglobulin domain-containing protein" evidence="4">
    <location>
        <begin position="25"/>
        <end position="288"/>
    </location>
</feature>
<name>A0A0B6YSA9_9EUPU</name>
<dbReference type="Gene3D" id="2.60.40.1940">
    <property type="match status" value="1"/>
</dbReference>
<evidence type="ECO:0000256" key="4">
    <source>
        <dbReference type="SAM" id="SignalP"/>
    </source>
</evidence>
<proteinExistence type="predicted"/>
<dbReference type="InterPro" id="IPR002890">
    <property type="entry name" value="MG2"/>
</dbReference>
<gene>
    <name evidence="7" type="primary">ORF35217</name>
</gene>
<dbReference type="Pfam" id="PF17791">
    <property type="entry name" value="MG3"/>
    <property type="match status" value="1"/>
</dbReference>
<dbReference type="PANTHER" id="PTHR11412:SF136">
    <property type="entry name" value="CD109 ANTIGEN"/>
    <property type="match status" value="1"/>
</dbReference>
<dbReference type="EMBL" id="HACG01012248">
    <property type="protein sequence ID" value="CEK59113.1"/>
    <property type="molecule type" value="Transcribed_RNA"/>
</dbReference>
<sequence length="288" mass="31812">MLTSSMNHLLILVYFMVSCGSVVGNFFAAAPNEFRPGWPLNISITAHLNAGGEVFVTAYLGPVDDDVYVYGGVSGSVVPGETKILTITVPERTVAYPTQAQLQVTTTGGFTFSSKKYLTYNPKSSLVFVETDKAIYKPGQKVHIRVVHVDKDLKPIIKPLTVVVVNPKDSKLEEYKDIASRTGVTEMTFQLLQSASLGKWQIQVTDDADMSYMKEFTVEEYVLPKFSVEVKSDPGYIIIHNSNTSPVVTVDALYTYGKPVQGRCTLILSYKQIRGTPIYIQSTKQMSP</sequence>
<dbReference type="FunFam" id="2.60.40.1930:FF:000001">
    <property type="entry name" value="CD109 isoform 3"/>
    <property type="match status" value="1"/>
</dbReference>